<dbReference type="AlphaFoldDB" id="A0A644WF79"/>
<organism evidence="4">
    <name type="scientific">bioreactor metagenome</name>
    <dbReference type="NCBI Taxonomy" id="1076179"/>
    <lineage>
        <taxon>unclassified sequences</taxon>
        <taxon>metagenomes</taxon>
        <taxon>ecological metagenomes</taxon>
    </lineage>
</organism>
<dbReference type="SUPFAM" id="SSF50800">
    <property type="entry name" value="PK beta-barrel domain-like"/>
    <property type="match status" value="1"/>
</dbReference>
<dbReference type="GO" id="GO:0003824">
    <property type="term" value="F:catalytic activity"/>
    <property type="evidence" value="ECO:0007669"/>
    <property type="project" value="InterPro"/>
</dbReference>
<evidence type="ECO:0000256" key="1">
    <source>
        <dbReference type="ARBA" id="ARBA00005046"/>
    </source>
</evidence>
<feature type="domain" description="MOSC" evidence="3">
    <location>
        <begin position="18"/>
        <end position="144"/>
    </location>
</feature>
<proteinExistence type="predicted"/>
<dbReference type="GO" id="GO:0030151">
    <property type="term" value="F:molybdenum ion binding"/>
    <property type="evidence" value="ECO:0007669"/>
    <property type="project" value="InterPro"/>
</dbReference>
<keyword evidence="2" id="KW-0501">Molybdenum cofactor biosynthesis</keyword>
<dbReference type="PROSITE" id="PS51340">
    <property type="entry name" value="MOSC"/>
    <property type="match status" value="1"/>
</dbReference>
<dbReference type="Gene3D" id="2.40.33.20">
    <property type="entry name" value="PK beta-barrel domain-like"/>
    <property type="match status" value="1"/>
</dbReference>
<comment type="pathway">
    <text evidence="1">Cofactor biosynthesis; molybdopterin biosynthesis.</text>
</comment>
<evidence type="ECO:0000313" key="4">
    <source>
        <dbReference type="EMBL" id="MPM02197.1"/>
    </source>
</evidence>
<gene>
    <name evidence="4" type="ORF">SDC9_48442</name>
</gene>
<dbReference type="Gene3D" id="3.40.980.10">
    <property type="entry name" value="MoaB/Mog-like domain"/>
    <property type="match status" value="1"/>
</dbReference>
<dbReference type="InterPro" id="IPR051920">
    <property type="entry name" value="MPT_Adenylyltrnsfr/MoaC-Rel"/>
</dbReference>
<dbReference type="InterPro" id="IPR011037">
    <property type="entry name" value="Pyrv_Knase-like_insert_dom_sf"/>
</dbReference>
<reference evidence="4" key="1">
    <citation type="submission" date="2019-08" db="EMBL/GenBank/DDBJ databases">
        <authorList>
            <person name="Kucharzyk K."/>
            <person name="Murdoch R.W."/>
            <person name="Higgins S."/>
            <person name="Loffler F."/>
        </authorList>
    </citation>
    <scope>NUCLEOTIDE SEQUENCE</scope>
</reference>
<dbReference type="InterPro" id="IPR036425">
    <property type="entry name" value="MoaB/Mog-like_dom_sf"/>
</dbReference>
<dbReference type="InterPro" id="IPR008284">
    <property type="entry name" value="MoCF_biosynth_CS"/>
</dbReference>
<evidence type="ECO:0000256" key="2">
    <source>
        <dbReference type="ARBA" id="ARBA00023150"/>
    </source>
</evidence>
<sequence>MELEIISVNISVKKGEIKLPVDNIQLTPEGIPGDAHAGKWHRQVSLLGAESFEKFSAITGREFKWGEFAENITTKGMVLNEMMPGDQLMNDTILMEVTQIGKKCHGDGCAIFRDTGACIMPKEGIFARVLKCGEMRAGDKLTYKKKTWRAGVITLSDRAFEGEYKDLSGPLAEELMGKWFSETKRSLSCDYKLLPDNPQMLETEIRRMVSEGHEIIITTGGTGIGPRDFTPDVVKPLLDKEIPGIMDYIRLKYGAEKPNALLSRSIAGVSGKSLIFVLPGSVKAVKEYMSEILPMLNHLFAMMSGIDSH</sequence>
<dbReference type="Pfam" id="PF00994">
    <property type="entry name" value="MoCF_biosynth"/>
    <property type="match status" value="1"/>
</dbReference>
<dbReference type="InterPro" id="IPR005302">
    <property type="entry name" value="MoCF_Sase_C"/>
</dbReference>
<dbReference type="Pfam" id="PF03473">
    <property type="entry name" value="MOSC"/>
    <property type="match status" value="1"/>
</dbReference>
<dbReference type="NCBIfam" id="TIGR00177">
    <property type="entry name" value="molyb_syn"/>
    <property type="match status" value="1"/>
</dbReference>
<comment type="caution">
    <text evidence="4">The sequence shown here is derived from an EMBL/GenBank/DDBJ whole genome shotgun (WGS) entry which is preliminary data.</text>
</comment>
<protein>
    <recommendedName>
        <fullName evidence="3">MOSC domain-containing protein</fullName>
    </recommendedName>
</protein>
<accession>A0A644WF79</accession>
<dbReference type="EMBL" id="VSSQ01000851">
    <property type="protein sequence ID" value="MPM02197.1"/>
    <property type="molecule type" value="Genomic_DNA"/>
</dbReference>
<dbReference type="SUPFAM" id="SSF53218">
    <property type="entry name" value="Molybdenum cofactor biosynthesis proteins"/>
    <property type="match status" value="1"/>
</dbReference>
<name>A0A644WF79_9ZZZZ</name>
<evidence type="ECO:0000259" key="3">
    <source>
        <dbReference type="PROSITE" id="PS51340"/>
    </source>
</evidence>
<dbReference type="GO" id="GO:0006777">
    <property type="term" value="P:Mo-molybdopterin cofactor biosynthetic process"/>
    <property type="evidence" value="ECO:0007669"/>
    <property type="project" value="UniProtKB-KW"/>
</dbReference>
<dbReference type="SMART" id="SM00852">
    <property type="entry name" value="MoCF_biosynth"/>
    <property type="match status" value="1"/>
</dbReference>
<dbReference type="PANTHER" id="PTHR43764:SF1">
    <property type="entry name" value="MOLYBDOPTERIN MOLYBDOTRANSFERASE"/>
    <property type="match status" value="1"/>
</dbReference>
<dbReference type="GO" id="GO:0030170">
    <property type="term" value="F:pyridoxal phosphate binding"/>
    <property type="evidence" value="ECO:0007669"/>
    <property type="project" value="InterPro"/>
</dbReference>
<dbReference type="PANTHER" id="PTHR43764">
    <property type="entry name" value="MOLYBDENUM COFACTOR BIOSYNTHESIS"/>
    <property type="match status" value="1"/>
</dbReference>
<dbReference type="PROSITE" id="PS01078">
    <property type="entry name" value="MOCF_BIOSYNTHESIS_1"/>
    <property type="match status" value="1"/>
</dbReference>
<dbReference type="CDD" id="cd00886">
    <property type="entry name" value="MogA_MoaB"/>
    <property type="match status" value="1"/>
</dbReference>
<dbReference type="InterPro" id="IPR001453">
    <property type="entry name" value="MoaB/Mog_dom"/>
</dbReference>